<feature type="transmembrane region" description="Helical" evidence="2">
    <location>
        <begin position="159"/>
        <end position="182"/>
    </location>
</feature>
<name>A0ABN1N6X3_9PSEU</name>
<evidence type="ECO:0000313" key="3">
    <source>
        <dbReference type="EMBL" id="GAA0895436.1"/>
    </source>
</evidence>
<dbReference type="EMBL" id="BAAAHP010000161">
    <property type="protein sequence ID" value="GAA0895436.1"/>
    <property type="molecule type" value="Genomic_DNA"/>
</dbReference>
<gene>
    <name evidence="3" type="ORF">GCM10009559_51120</name>
</gene>
<evidence type="ECO:0000256" key="2">
    <source>
        <dbReference type="SAM" id="Phobius"/>
    </source>
</evidence>
<keyword evidence="4" id="KW-1185">Reference proteome</keyword>
<comment type="caution">
    <text evidence="3">The sequence shown here is derived from an EMBL/GenBank/DDBJ whole genome shotgun (WGS) entry which is preliminary data.</text>
</comment>
<keyword evidence="2" id="KW-0472">Membrane</keyword>
<dbReference type="Proteomes" id="UP001499967">
    <property type="component" value="Unassembled WGS sequence"/>
</dbReference>
<evidence type="ECO:0000313" key="4">
    <source>
        <dbReference type="Proteomes" id="UP001499967"/>
    </source>
</evidence>
<feature type="transmembrane region" description="Helical" evidence="2">
    <location>
        <begin position="36"/>
        <end position="57"/>
    </location>
</feature>
<feature type="region of interest" description="Disordered" evidence="1">
    <location>
        <begin position="106"/>
        <end position="129"/>
    </location>
</feature>
<evidence type="ECO:0008006" key="5">
    <source>
        <dbReference type="Google" id="ProtNLM"/>
    </source>
</evidence>
<protein>
    <recommendedName>
        <fullName evidence="5">VWA domain-containing protein</fullName>
    </recommendedName>
</protein>
<sequence>MKGGTRVPGRQTRPVEKEKQLVEPVPVVRNRIPAPAAVALVTALTALLTLLGGPVALAQPAPPIEINVYVVEPPEQNGGRPDTLRSIAQRTLGDPDRATEIFALNQGRRQPDGGALTTPDDPLRPGWLLRLPGDASGPDVRRGLLNEDAPAPAATAGGIRIPIVLALVAGLVLLQLTLAIVFRRRLSRGIRALSGAVAARWARLRAPARQRRELARNRTIAAPWRQDDRALAMASTVFAELAGVDRPPPALEIHPSAIAVRTAPGAALPAPWNEVEPTSWRRPLPIRDDVAGPPVARVGGTPDCQVVLDLSWCDGAVAVDGPPTVARALAVSVLAGLSRRAGMGFAVLGTLPAVTAPVRPLGNLGDLAALVQGHGASAPAGGPLRAGARRRPVHGVVVVGDDVDPGTAEAAAEICTRPGSTWVAIVLGNPVAAHWHWTVHPTGVVEITMLERDLVAAL</sequence>
<proteinExistence type="predicted"/>
<reference evidence="3 4" key="1">
    <citation type="journal article" date="2019" name="Int. J. Syst. Evol. Microbiol.">
        <title>The Global Catalogue of Microorganisms (GCM) 10K type strain sequencing project: providing services to taxonomists for standard genome sequencing and annotation.</title>
        <authorList>
            <consortium name="The Broad Institute Genomics Platform"/>
            <consortium name="The Broad Institute Genome Sequencing Center for Infectious Disease"/>
            <person name="Wu L."/>
            <person name="Ma J."/>
        </authorList>
    </citation>
    <scope>NUCLEOTIDE SEQUENCE [LARGE SCALE GENOMIC DNA]</scope>
    <source>
        <strain evidence="3 4">JCM 11117</strain>
    </source>
</reference>
<accession>A0ABN1N6X3</accession>
<organism evidence="3 4">
    <name type="scientific">Pseudonocardia zijingensis</name>
    <dbReference type="NCBI Taxonomy" id="153376"/>
    <lineage>
        <taxon>Bacteria</taxon>
        <taxon>Bacillati</taxon>
        <taxon>Actinomycetota</taxon>
        <taxon>Actinomycetes</taxon>
        <taxon>Pseudonocardiales</taxon>
        <taxon>Pseudonocardiaceae</taxon>
        <taxon>Pseudonocardia</taxon>
    </lineage>
</organism>
<keyword evidence="2" id="KW-1133">Transmembrane helix</keyword>
<keyword evidence="2" id="KW-0812">Transmembrane</keyword>
<evidence type="ECO:0000256" key="1">
    <source>
        <dbReference type="SAM" id="MobiDB-lite"/>
    </source>
</evidence>